<dbReference type="SMART" id="SM00248">
    <property type="entry name" value="ANK"/>
    <property type="match status" value="3"/>
</dbReference>
<feature type="repeat" description="ANK" evidence="3">
    <location>
        <begin position="191"/>
        <end position="223"/>
    </location>
</feature>
<dbReference type="EMBL" id="JARBDR010000903">
    <property type="protein sequence ID" value="KAJ8304527.1"/>
    <property type="molecule type" value="Genomic_DNA"/>
</dbReference>
<dbReference type="SUPFAM" id="SSF48403">
    <property type="entry name" value="Ankyrin repeat"/>
    <property type="match status" value="1"/>
</dbReference>
<dbReference type="PANTHER" id="PTHR24201">
    <property type="entry name" value="ANK_REP_REGION DOMAIN-CONTAINING PROTEIN"/>
    <property type="match status" value="1"/>
</dbReference>
<feature type="region of interest" description="Disordered" evidence="4">
    <location>
        <begin position="40"/>
        <end position="65"/>
    </location>
</feature>
<feature type="repeat" description="ANK" evidence="3">
    <location>
        <begin position="224"/>
        <end position="256"/>
    </location>
</feature>
<name>A0ABQ9ELQ7_TEGGR</name>
<gene>
    <name evidence="5" type="ORF">KUTeg_018110</name>
</gene>
<organism evidence="5 6">
    <name type="scientific">Tegillarca granosa</name>
    <name type="common">Malaysian cockle</name>
    <name type="synonym">Anadara granosa</name>
    <dbReference type="NCBI Taxonomy" id="220873"/>
    <lineage>
        <taxon>Eukaryota</taxon>
        <taxon>Metazoa</taxon>
        <taxon>Spiralia</taxon>
        <taxon>Lophotrochozoa</taxon>
        <taxon>Mollusca</taxon>
        <taxon>Bivalvia</taxon>
        <taxon>Autobranchia</taxon>
        <taxon>Pteriomorphia</taxon>
        <taxon>Arcoida</taxon>
        <taxon>Arcoidea</taxon>
        <taxon>Arcidae</taxon>
        <taxon>Tegillarca</taxon>
    </lineage>
</organism>
<evidence type="ECO:0000256" key="4">
    <source>
        <dbReference type="SAM" id="MobiDB-lite"/>
    </source>
</evidence>
<accession>A0ABQ9ELQ7</accession>
<protein>
    <recommendedName>
        <fullName evidence="7">Ankyrin repeat family A protein 2</fullName>
    </recommendedName>
</protein>
<dbReference type="Pfam" id="PF12796">
    <property type="entry name" value="Ank_2"/>
    <property type="match status" value="1"/>
</dbReference>
<dbReference type="Proteomes" id="UP001217089">
    <property type="component" value="Unassembled WGS sequence"/>
</dbReference>
<keyword evidence="6" id="KW-1185">Reference proteome</keyword>
<dbReference type="PROSITE" id="PS50088">
    <property type="entry name" value="ANK_REPEAT"/>
    <property type="match status" value="3"/>
</dbReference>
<evidence type="ECO:0008006" key="7">
    <source>
        <dbReference type="Google" id="ProtNLM"/>
    </source>
</evidence>
<proteinExistence type="predicted"/>
<keyword evidence="1" id="KW-0677">Repeat</keyword>
<keyword evidence="2 3" id="KW-0040">ANK repeat</keyword>
<evidence type="ECO:0000256" key="1">
    <source>
        <dbReference type="ARBA" id="ARBA00022737"/>
    </source>
</evidence>
<dbReference type="InterPro" id="IPR036770">
    <property type="entry name" value="Ankyrin_rpt-contain_sf"/>
</dbReference>
<evidence type="ECO:0000256" key="3">
    <source>
        <dbReference type="PROSITE-ProRule" id="PRU00023"/>
    </source>
</evidence>
<dbReference type="Gene3D" id="1.25.40.20">
    <property type="entry name" value="Ankyrin repeat-containing domain"/>
    <property type="match status" value="1"/>
</dbReference>
<sequence length="331" mass="36916">MEGFTAIQEIQYGSAQLENVNIKLVLVVYSKLALDMNELDTKDPDGSQKIHKAKEDSTKKSIQDRNKRLPLLSPVMRRLSSTSSQRLISPIDSDQELIDLEVASVLAEVKSSLFCSDFRDNQHFAMQHKSEKILYLKRPTTVMTNLQRGNVQTTTPLLKNMTIHQMAAQGELVLLETEIAEGGDVNKCDDYGLTALLWACANGQQSTMEYLIKSGADINISGQNGENALLLASANGFTDIVKQLLRFGLDVNYIDETGSTALMYASYKNYPSCVKLLLEYGADITVQNEDKLTAVDLAVGQVQQAIEQHMLSLFEKQTNKLIYMYIMITEV</sequence>
<dbReference type="InterPro" id="IPR050776">
    <property type="entry name" value="Ank_Repeat/CDKN_Inhibitor"/>
</dbReference>
<evidence type="ECO:0000313" key="5">
    <source>
        <dbReference type="EMBL" id="KAJ8304527.1"/>
    </source>
</evidence>
<comment type="caution">
    <text evidence="5">The sequence shown here is derived from an EMBL/GenBank/DDBJ whole genome shotgun (WGS) entry which is preliminary data.</text>
</comment>
<dbReference type="PROSITE" id="PS50297">
    <property type="entry name" value="ANK_REP_REGION"/>
    <property type="match status" value="3"/>
</dbReference>
<evidence type="ECO:0000256" key="2">
    <source>
        <dbReference type="ARBA" id="ARBA00023043"/>
    </source>
</evidence>
<dbReference type="InterPro" id="IPR002110">
    <property type="entry name" value="Ankyrin_rpt"/>
</dbReference>
<feature type="repeat" description="ANK" evidence="3">
    <location>
        <begin position="257"/>
        <end position="289"/>
    </location>
</feature>
<evidence type="ECO:0000313" key="6">
    <source>
        <dbReference type="Proteomes" id="UP001217089"/>
    </source>
</evidence>
<reference evidence="5 6" key="1">
    <citation type="submission" date="2022-12" db="EMBL/GenBank/DDBJ databases">
        <title>Chromosome-level genome of Tegillarca granosa.</title>
        <authorList>
            <person name="Kim J."/>
        </authorList>
    </citation>
    <scope>NUCLEOTIDE SEQUENCE [LARGE SCALE GENOMIC DNA]</scope>
    <source>
        <strain evidence="5">Teg-2019</strain>
        <tissue evidence="5">Adductor muscle</tissue>
    </source>
</reference>